<feature type="chain" id="PRO_5044210536" evidence="1">
    <location>
        <begin position="22"/>
        <end position="108"/>
    </location>
</feature>
<dbReference type="AlphaFoldDB" id="A0AB38H971"/>
<dbReference type="EMBL" id="UGHJ01000001">
    <property type="protein sequence ID" value="STO67929.1"/>
    <property type="molecule type" value="Genomic_DNA"/>
</dbReference>
<evidence type="ECO:0000313" key="2">
    <source>
        <dbReference type="EMBL" id="STO67929.1"/>
    </source>
</evidence>
<accession>A0AB38H971</accession>
<keyword evidence="1" id="KW-0732">Signal</keyword>
<evidence type="ECO:0000313" key="3">
    <source>
        <dbReference type="Proteomes" id="UP000254496"/>
    </source>
</evidence>
<name>A0AB38H971_9PAST</name>
<feature type="signal peptide" evidence="1">
    <location>
        <begin position="1"/>
        <end position="21"/>
    </location>
</feature>
<reference evidence="2 3" key="1">
    <citation type="submission" date="2018-06" db="EMBL/GenBank/DDBJ databases">
        <authorList>
            <consortium name="Pathogen Informatics"/>
            <person name="Doyle S."/>
        </authorList>
    </citation>
    <scope>NUCLEOTIDE SEQUENCE [LARGE SCALE GENOMIC DNA]</scope>
    <source>
        <strain evidence="2 3">NCTC8540</strain>
    </source>
</reference>
<dbReference type="Proteomes" id="UP000254496">
    <property type="component" value="Unassembled WGS sequence"/>
</dbReference>
<comment type="caution">
    <text evidence="2">The sequence shown here is derived from an EMBL/GenBank/DDBJ whole genome shotgun (WGS) entry which is preliminary data.</text>
</comment>
<dbReference type="RefSeq" id="WP_115072607.1">
    <property type="nucleotide sequence ID" value="NZ_UGHE01000002.1"/>
</dbReference>
<proteinExistence type="predicted"/>
<sequence length="108" mass="12559">MKKIIWLFICTVFFLPQISNAENLNEKIYEKVNSTCINSSELGQFLKSTQIPTKEFCHCYAEYAVSSLDIAFFQELRKKRISLKSKEAQQKLFNIGMAAMQYCTEKLL</sequence>
<protein>
    <submittedName>
        <fullName evidence="2">Uncharacterized protein</fullName>
    </submittedName>
</protein>
<evidence type="ECO:0000256" key="1">
    <source>
        <dbReference type="SAM" id="SignalP"/>
    </source>
</evidence>
<organism evidence="2 3">
    <name type="scientific">Canicola haemoglobinophilus</name>
    <dbReference type="NCBI Taxonomy" id="733"/>
    <lineage>
        <taxon>Bacteria</taxon>
        <taxon>Pseudomonadati</taxon>
        <taxon>Pseudomonadota</taxon>
        <taxon>Gammaproteobacteria</taxon>
        <taxon>Pasteurellales</taxon>
        <taxon>Pasteurellaceae</taxon>
        <taxon>Canicola</taxon>
    </lineage>
</organism>
<gene>
    <name evidence="2" type="ORF">NCTC8540_00405</name>
</gene>